<sequence>MDWNKILDILVKVVTSPEVIIIVLAALVYIKLVSFISNYKKRPKREKVKPLPKNNTQPEKAKDENDEDSGYYEEKSYNDDEYV</sequence>
<proteinExistence type="predicted"/>
<evidence type="ECO:0000313" key="4">
    <source>
        <dbReference type="Proteomes" id="UP000823638"/>
    </source>
</evidence>
<evidence type="ECO:0000256" key="1">
    <source>
        <dbReference type="SAM" id="MobiDB-lite"/>
    </source>
</evidence>
<comment type="caution">
    <text evidence="3">The sequence shown here is derived from an EMBL/GenBank/DDBJ whole genome shotgun (WGS) entry which is preliminary data.</text>
</comment>
<organism evidence="3 4">
    <name type="scientific">Candidatus Gallitreponema excrementavium</name>
    <dbReference type="NCBI Taxonomy" id="2840840"/>
    <lineage>
        <taxon>Bacteria</taxon>
        <taxon>Pseudomonadati</taxon>
        <taxon>Spirochaetota</taxon>
        <taxon>Spirochaetia</taxon>
        <taxon>Spirochaetales</taxon>
        <taxon>Candidatus Gallitreponema</taxon>
    </lineage>
</organism>
<evidence type="ECO:0000313" key="3">
    <source>
        <dbReference type="EMBL" id="MBO8456863.1"/>
    </source>
</evidence>
<keyword evidence="2" id="KW-0812">Transmembrane</keyword>
<dbReference type="EMBL" id="JADIMM010000021">
    <property type="protein sequence ID" value="MBO8456863.1"/>
    <property type="molecule type" value="Genomic_DNA"/>
</dbReference>
<accession>A0A9D9HNA5</accession>
<name>A0A9D9HNA5_9SPIR</name>
<reference evidence="3" key="1">
    <citation type="submission" date="2020-10" db="EMBL/GenBank/DDBJ databases">
        <authorList>
            <person name="Gilroy R."/>
        </authorList>
    </citation>
    <scope>NUCLEOTIDE SEQUENCE</scope>
    <source>
        <strain evidence="3">10532</strain>
    </source>
</reference>
<feature type="transmembrane region" description="Helical" evidence="2">
    <location>
        <begin position="20"/>
        <end position="39"/>
    </location>
</feature>
<evidence type="ECO:0000256" key="2">
    <source>
        <dbReference type="SAM" id="Phobius"/>
    </source>
</evidence>
<reference evidence="3" key="2">
    <citation type="journal article" date="2021" name="PeerJ">
        <title>Extensive microbial diversity within the chicken gut microbiome revealed by metagenomics and culture.</title>
        <authorList>
            <person name="Gilroy R."/>
            <person name="Ravi A."/>
            <person name="Getino M."/>
            <person name="Pursley I."/>
            <person name="Horton D.L."/>
            <person name="Alikhan N.F."/>
            <person name="Baker D."/>
            <person name="Gharbi K."/>
            <person name="Hall N."/>
            <person name="Watson M."/>
            <person name="Adriaenssens E.M."/>
            <person name="Foster-Nyarko E."/>
            <person name="Jarju S."/>
            <person name="Secka A."/>
            <person name="Antonio M."/>
            <person name="Oren A."/>
            <person name="Chaudhuri R.R."/>
            <person name="La Ragione R."/>
            <person name="Hildebrand F."/>
            <person name="Pallen M.J."/>
        </authorList>
    </citation>
    <scope>NUCLEOTIDE SEQUENCE</scope>
    <source>
        <strain evidence="3">10532</strain>
    </source>
</reference>
<feature type="compositionally biased region" description="Basic and acidic residues" evidence="1">
    <location>
        <begin position="72"/>
        <end position="83"/>
    </location>
</feature>
<feature type="region of interest" description="Disordered" evidence="1">
    <location>
        <begin position="43"/>
        <end position="83"/>
    </location>
</feature>
<protein>
    <submittedName>
        <fullName evidence="3">OadG family protein</fullName>
    </submittedName>
</protein>
<gene>
    <name evidence="3" type="ORF">IAA81_01390</name>
</gene>
<dbReference type="Proteomes" id="UP000823638">
    <property type="component" value="Unassembled WGS sequence"/>
</dbReference>
<keyword evidence="2" id="KW-0472">Membrane</keyword>
<keyword evidence="2" id="KW-1133">Transmembrane helix</keyword>
<dbReference type="AlphaFoldDB" id="A0A9D9HNA5"/>